<dbReference type="OrthoDB" id="2122982at2759"/>
<accession>A0A067QE91</accession>
<evidence type="ECO:0000313" key="3">
    <source>
        <dbReference type="Proteomes" id="UP000027265"/>
    </source>
</evidence>
<dbReference type="Proteomes" id="UP000027265">
    <property type="component" value="Unassembled WGS sequence"/>
</dbReference>
<feature type="compositionally biased region" description="Polar residues" evidence="1">
    <location>
        <begin position="874"/>
        <end position="890"/>
    </location>
</feature>
<protein>
    <recommendedName>
        <fullName evidence="4">ZZ-type domain-containing protein</fullName>
    </recommendedName>
</protein>
<sequence length="1016" mass="115004">MNNSKSAIDLGPNVSDPFSIDEGAFATAYEAVETLAHQDLLKVPLMKIQDAIRLVNEAVDSLGNLHSAIKPVSFAIKAAIELITTSRENERRISTLRLKFRQVKDDNIEIDGRKFRGRMDDVCFGFIDDIKWFGAVMETYNKESRYARLLKYSGWKEIIDQCEERCQQRKAEVRDALLLHGTERKLAEFIQTNGREACLQNDNLLSRLAEIDHYTYSPRGHYPHTCSPSPLPSPPLVYSNINSPRSYCSASPPVWAVPGEPPQPPLTTLQIRRLCTPVSQLLVANISHFESKMDQLSANLQNALHRVEFRLLKAIDAGAHERIIDPVIGQLWKDMHWGGTVDLLAFFVNLIDYYADLAENLPSRGHPSEAPPLTREALKGIQADQWCFKYITVSHSTFLGNVLDEEGTSLVRIRRLNQLIAAKPGDFTMIEWIAYNSWGWIVESDIYRARIDSLLEKALFVNTLARNSATVTRYFKKSWDRVWTLLESASWVPTLGSIDDSRMAQLVQKRMEFKESHIQGILERLSFNIDQPGTFALLGGGITDCADVLESYLWPALYLIILRHCRLVYSSSKCLLDEQELECGAKTLKTTMSTISLRMQSLVERQCNNARPPWSADGALFISFANGIYGGLCGFYPPQFDPSWAPQLDMADMGGISGEEIDRASYNLIHPADMQDEELHTESSDWKVPPELAQVWEEKLRTEYGLKKPAAEDFRNSVNIIEGNFSPEQNEEIRAKVFLELRLYAAHDLTCDMCSFRIVGVRHSSVYRGFNICSQCRDSDTFSGDSGGREGFRGDKFVTFLQPLPDIVVHRYIEYMKSGDRATSGWLEDLWRLQLHSTEDDVTRRERMDLRQELWQSQMRPSIGMIPLEKYGSRPNSQNSSSPGSKNPPEQLQADVFGDVCCHCLGRQARYVCLVCLGAFDINLVVLRSRLPDYFLCQGCLIGSLESNSPHPTTHGMWLIQPSTISPVPDGFSAHSSVGSSEHDSNDDWLTEVDDRLREEYTPGSDDDDIPDLRDY</sequence>
<proteinExistence type="predicted"/>
<reference evidence="3" key="1">
    <citation type="journal article" date="2014" name="Proc. Natl. Acad. Sci. U.S.A.">
        <title>Extensive sampling of basidiomycete genomes demonstrates inadequacy of the white-rot/brown-rot paradigm for wood decay fungi.</title>
        <authorList>
            <person name="Riley R."/>
            <person name="Salamov A.A."/>
            <person name="Brown D.W."/>
            <person name="Nagy L.G."/>
            <person name="Floudas D."/>
            <person name="Held B.W."/>
            <person name="Levasseur A."/>
            <person name="Lombard V."/>
            <person name="Morin E."/>
            <person name="Otillar R."/>
            <person name="Lindquist E.A."/>
            <person name="Sun H."/>
            <person name="LaButti K.M."/>
            <person name="Schmutz J."/>
            <person name="Jabbour D."/>
            <person name="Luo H."/>
            <person name="Baker S.E."/>
            <person name="Pisabarro A.G."/>
            <person name="Walton J.D."/>
            <person name="Blanchette R.A."/>
            <person name="Henrissat B."/>
            <person name="Martin F."/>
            <person name="Cullen D."/>
            <person name="Hibbett D.S."/>
            <person name="Grigoriev I.V."/>
        </authorList>
    </citation>
    <scope>NUCLEOTIDE SEQUENCE [LARGE SCALE GENOMIC DNA]</scope>
    <source>
        <strain evidence="3">MUCL 33604</strain>
    </source>
</reference>
<dbReference type="HOGENOM" id="CLU_296832_0_0_1"/>
<dbReference type="STRING" id="933084.A0A067QE91"/>
<evidence type="ECO:0000256" key="1">
    <source>
        <dbReference type="SAM" id="MobiDB-lite"/>
    </source>
</evidence>
<organism evidence="2 3">
    <name type="scientific">Jaapia argillacea MUCL 33604</name>
    <dbReference type="NCBI Taxonomy" id="933084"/>
    <lineage>
        <taxon>Eukaryota</taxon>
        <taxon>Fungi</taxon>
        <taxon>Dikarya</taxon>
        <taxon>Basidiomycota</taxon>
        <taxon>Agaricomycotina</taxon>
        <taxon>Agaricomycetes</taxon>
        <taxon>Agaricomycetidae</taxon>
        <taxon>Jaapiales</taxon>
        <taxon>Jaapiaceae</taxon>
        <taxon>Jaapia</taxon>
    </lineage>
</organism>
<keyword evidence="3" id="KW-1185">Reference proteome</keyword>
<dbReference type="AlphaFoldDB" id="A0A067QE91"/>
<feature type="region of interest" description="Disordered" evidence="1">
    <location>
        <begin position="867"/>
        <end position="890"/>
    </location>
</feature>
<feature type="region of interest" description="Disordered" evidence="1">
    <location>
        <begin position="970"/>
        <end position="1016"/>
    </location>
</feature>
<dbReference type="InParanoid" id="A0A067QE91"/>
<evidence type="ECO:0000313" key="2">
    <source>
        <dbReference type="EMBL" id="KDQ61832.1"/>
    </source>
</evidence>
<dbReference type="EMBL" id="KL197712">
    <property type="protein sequence ID" value="KDQ61832.1"/>
    <property type="molecule type" value="Genomic_DNA"/>
</dbReference>
<gene>
    <name evidence="2" type="ORF">JAAARDRAFT_190551</name>
</gene>
<name>A0A067QE91_9AGAM</name>
<evidence type="ECO:0008006" key="4">
    <source>
        <dbReference type="Google" id="ProtNLM"/>
    </source>
</evidence>